<keyword evidence="15" id="KW-1185">Reference proteome</keyword>
<dbReference type="GO" id="GO:0005730">
    <property type="term" value="C:nucleolus"/>
    <property type="evidence" value="ECO:0007669"/>
    <property type="project" value="UniProtKB-SubCell"/>
</dbReference>
<feature type="region of interest" description="Disordered" evidence="14">
    <location>
        <begin position="1"/>
        <end position="164"/>
    </location>
</feature>
<organism evidence="15 16">
    <name type="scientific">Acanthaster planci</name>
    <name type="common">Crown-of-thorns starfish</name>
    <dbReference type="NCBI Taxonomy" id="133434"/>
    <lineage>
        <taxon>Eukaryota</taxon>
        <taxon>Metazoa</taxon>
        <taxon>Echinodermata</taxon>
        <taxon>Eleutherozoa</taxon>
        <taxon>Asterozoa</taxon>
        <taxon>Asteroidea</taxon>
        <taxon>Valvatacea</taxon>
        <taxon>Valvatida</taxon>
        <taxon>Acanthasteridae</taxon>
        <taxon>Acanthaster</taxon>
    </lineage>
</organism>
<evidence type="ECO:0000256" key="1">
    <source>
        <dbReference type="ARBA" id="ARBA00004090"/>
    </source>
</evidence>
<evidence type="ECO:0000256" key="5">
    <source>
        <dbReference type="ARBA" id="ARBA00016738"/>
    </source>
</evidence>
<accession>A0A8B7ZFV9</accession>
<evidence type="ECO:0000313" key="15">
    <source>
        <dbReference type="Proteomes" id="UP000694845"/>
    </source>
</evidence>
<feature type="compositionally biased region" description="Basic and acidic residues" evidence="14">
    <location>
        <begin position="296"/>
        <end position="308"/>
    </location>
</feature>
<sequence length="314" mass="35873">MVLTRSQRNAKITPKSKGHSEESGGYDSSVQENDLDVRNPSPADDEKPQPDSTTTPPVSDKDAVTTNDGCPQERPTKGRRSRKRSRKRKLTVERERQTGESLESCISSTSSPDRMPKESRSKSEKTSPDNGMQDIDISKLVPTATCGTKENAPTTSEIEEENKRDERLEVKALNVKEVLQLYKQESYADGQAVKPKGRPKSGRTWKTEQTNRFSGMKQDRPLKSSWQKKMQQKAEMKNLKAFEAELKETKSKELERKKQHRAKKIKRKLENERKSEIVQVISNPAKIKRMKKKQLRKIEMRSLPDSSKKQVFSS</sequence>
<dbReference type="OrthoDB" id="277961at2759"/>
<evidence type="ECO:0000256" key="7">
    <source>
        <dbReference type="ARBA" id="ARBA00022517"/>
    </source>
</evidence>
<comment type="subcellular location">
    <subcellularLocation>
        <location evidence="2">Chromosome</location>
    </subcellularLocation>
    <subcellularLocation>
        <location evidence="3">Nucleus</location>
        <location evidence="3">Nucleolus</location>
    </subcellularLocation>
</comment>
<comment type="function">
    <text evidence="1">Involved in nucleolar integrity and required for processing of the pre-rRNA for the 60S ribosome subunit.</text>
</comment>
<keyword evidence="10" id="KW-0164">Citrullination</keyword>
<dbReference type="GO" id="GO:0005694">
    <property type="term" value="C:chromosome"/>
    <property type="evidence" value="ECO:0007669"/>
    <property type="project" value="UniProtKB-SubCell"/>
</dbReference>
<keyword evidence="9" id="KW-0597">Phosphoprotein</keyword>
<proteinExistence type="inferred from homology"/>
<dbReference type="KEGG" id="aplc:110986370"/>
<feature type="region of interest" description="Disordered" evidence="14">
    <location>
        <begin position="287"/>
        <end position="314"/>
    </location>
</feature>
<keyword evidence="6" id="KW-0158">Chromosome</keyword>
<dbReference type="PANTHER" id="PTHR13557:SF1">
    <property type="entry name" value="COILED-COIL DOMAIN-CONTAINING PROTEIN 86"/>
    <property type="match status" value="1"/>
</dbReference>
<feature type="compositionally biased region" description="Basic residues" evidence="14">
    <location>
        <begin position="77"/>
        <end position="89"/>
    </location>
</feature>
<dbReference type="InterPro" id="IPR026570">
    <property type="entry name" value="CCDC86"/>
</dbReference>
<dbReference type="InterPro" id="IPR005579">
    <property type="entry name" value="Cgr1-like"/>
</dbReference>
<evidence type="ECO:0000256" key="10">
    <source>
        <dbReference type="ARBA" id="ARBA00022934"/>
    </source>
</evidence>
<dbReference type="PANTHER" id="PTHR13557">
    <property type="entry name" value="COILED-COIL DOMAIN-CONTAINING PROTEIN 86"/>
    <property type="match status" value="1"/>
</dbReference>
<feature type="compositionally biased region" description="Basic and acidic residues" evidence="14">
    <location>
        <begin position="114"/>
        <end position="127"/>
    </location>
</feature>
<dbReference type="GO" id="GO:0006364">
    <property type="term" value="P:rRNA processing"/>
    <property type="evidence" value="ECO:0007669"/>
    <property type="project" value="UniProtKB-KW"/>
</dbReference>
<evidence type="ECO:0000256" key="2">
    <source>
        <dbReference type="ARBA" id="ARBA00004286"/>
    </source>
</evidence>
<feature type="compositionally biased region" description="Basic residues" evidence="14">
    <location>
        <begin position="257"/>
        <end position="267"/>
    </location>
</feature>
<evidence type="ECO:0000256" key="13">
    <source>
        <dbReference type="ARBA" id="ARBA00093307"/>
    </source>
</evidence>
<feature type="compositionally biased region" description="Polar residues" evidence="14">
    <location>
        <begin position="1"/>
        <end position="10"/>
    </location>
</feature>
<protein>
    <recommendedName>
        <fullName evidence="5">Coiled-coil domain-containing protein 86</fullName>
    </recommendedName>
</protein>
<reference evidence="16" key="1">
    <citation type="submission" date="2025-08" db="UniProtKB">
        <authorList>
            <consortium name="RefSeq"/>
        </authorList>
    </citation>
    <scope>IDENTIFICATION</scope>
</reference>
<gene>
    <name evidence="16" type="primary">LOC110986370</name>
</gene>
<evidence type="ECO:0000256" key="8">
    <source>
        <dbReference type="ARBA" id="ARBA00022552"/>
    </source>
</evidence>
<evidence type="ECO:0000256" key="6">
    <source>
        <dbReference type="ARBA" id="ARBA00022454"/>
    </source>
</evidence>
<comment type="similarity">
    <text evidence="4">Belongs to the CGR1 family.</text>
</comment>
<dbReference type="Proteomes" id="UP000694845">
    <property type="component" value="Unplaced"/>
</dbReference>
<keyword evidence="7" id="KW-0690">Ribosome biogenesis</keyword>
<feature type="compositionally biased region" description="Low complexity" evidence="14">
    <location>
        <begin position="101"/>
        <end position="111"/>
    </location>
</feature>
<comment type="function">
    <text evidence="13">Required for proper chromosome segregation during mitosis and error-free mitotic progression.</text>
</comment>
<dbReference type="GeneID" id="110986370"/>
<feature type="compositionally biased region" description="Polar residues" evidence="14">
    <location>
        <begin position="145"/>
        <end position="156"/>
    </location>
</feature>
<dbReference type="OMA" id="LYKQESY"/>
<dbReference type="Pfam" id="PF03879">
    <property type="entry name" value="Cgr1"/>
    <property type="match status" value="1"/>
</dbReference>
<dbReference type="AlphaFoldDB" id="A0A8B7ZFV9"/>
<evidence type="ECO:0000256" key="12">
    <source>
        <dbReference type="ARBA" id="ARBA00023242"/>
    </source>
</evidence>
<evidence type="ECO:0000256" key="4">
    <source>
        <dbReference type="ARBA" id="ARBA00007869"/>
    </source>
</evidence>
<keyword evidence="12" id="KW-0539">Nucleus</keyword>
<evidence type="ECO:0000256" key="11">
    <source>
        <dbReference type="ARBA" id="ARBA00023054"/>
    </source>
</evidence>
<feature type="region of interest" description="Disordered" evidence="14">
    <location>
        <begin position="249"/>
        <end position="274"/>
    </location>
</feature>
<evidence type="ECO:0000256" key="14">
    <source>
        <dbReference type="SAM" id="MobiDB-lite"/>
    </source>
</evidence>
<keyword evidence="11" id="KW-0175">Coiled coil</keyword>
<feature type="region of interest" description="Disordered" evidence="14">
    <location>
        <begin position="189"/>
        <end position="235"/>
    </location>
</feature>
<name>A0A8B7ZFV9_ACAPL</name>
<dbReference type="RefSeq" id="XP_022103882.1">
    <property type="nucleotide sequence ID" value="XM_022248190.1"/>
</dbReference>
<evidence type="ECO:0000256" key="9">
    <source>
        <dbReference type="ARBA" id="ARBA00022553"/>
    </source>
</evidence>
<evidence type="ECO:0000256" key="3">
    <source>
        <dbReference type="ARBA" id="ARBA00004604"/>
    </source>
</evidence>
<evidence type="ECO:0000313" key="16">
    <source>
        <dbReference type="RefSeq" id="XP_022103882.1"/>
    </source>
</evidence>
<keyword evidence="8" id="KW-0698">rRNA processing</keyword>